<accession>A0A0A9DMH6</accession>
<proteinExistence type="predicted"/>
<evidence type="ECO:0000313" key="1">
    <source>
        <dbReference type="EMBL" id="JAD89784.1"/>
    </source>
</evidence>
<protein>
    <submittedName>
        <fullName evidence="1">Uncharacterized protein</fullName>
    </submittedName>
</protein>
<organism evidence="1">
    <name type="scientific">Arundo donax</name>
    <name type="common">Giant reed</name>
    <name type="synonym">Donax arundinaceus</name>
    <dbReference type="NCBI Taxonomy" id="35708"/>
    <lineage>
        <taxon>Eukaryota</taxon>
        <taxon>Viridiplantae</taxon>
        <taxon>Streptophyta</taxon>
        <taxon>Embryophyta</taxon>
        <taxon>Tracheophyta</taxon>
        <taxon>Spermatophyta</taxon>
        <taxon>Magnoliopsida</taxon>
        <taxon>Liliopsida</taxon>
        <taxon>Poales</taxon>
        <taxon>Poaceae</taxon>
        <taxon>PACMAD clade</taxon>
        <taxon>Arundinoideae</taxon>
        <taxon>Arundineae</taxon>
        <taxon>Arundo</taxon>
    </lineage>
</organism>
<reference evidence="1" key="1">
    <citation type="submission" date="2014-09" db="EMBL/GenBank/DDBJ databases">
        <authorList>
            <person name="Magalhaes I.L.F."/>
            <person name="Oliveira U."/>
            <person name="Santos F.R."/>
            <person name="Vidigal T.H.D.A."/>
            <person name="Brescovit A.D."/>
            <person name="Santos A.J."/>
        </authorList>
    </citation>
    <scope>NUCLEOTIDE SEQUENCE</scope>
    <source>
        <tissue evidence="1">Shoot tissue taken approximately 20 cm above the soil surface</tissue>
    </source>
</reference>
<reference evidence="1" key="2">
    <citation type="journal article" date="2015" name="Data Brief">
        <title>Shoot transcriptome of the giant reed, Arundo donax.</title>
        <authorList>
            <person name="Barrero R.A."/>
            <person name="Guerrero F.D."/>
            <person name="Moolhuijzen P."/>
            <person name="Goolsby J.A."/>
            <person name="Tidwell J."/>
            <person name="Bellgard S.E."/>
            <person name="Bellgard M.I."/>
        </authorList>
    </citation>
    <scope>NUCLEOTIDE SEQUENCE</scope>
    <source>
        <tissue evidence="1">Shoot tissue taken approximately 20 cm above the soil surface</tissue>
    </source>
</reference>
<dbReference type="EMBL" id="GBRH01208111">
    <property type="protein sequence ID" value="JAD89784.1"/>
    <property type="molecule type" value="Transcribed_RNA"/>
</dbReference>
<name>A0A0A9DMH6_ARUDO</name>
<dbReference type="AlphaFoldDB" id="A0A0A9DMH6"/>
<sequence>MWLFTVSLTTTQNISTL</sequence>